<evidence type="ECO:0000256" key="1">
    <source>
        <dbReference type="SAM" id="Phobius"/>
    </source>
</evidence>
<sequence length="473" mass="52492">MGILELEYSVTHPYPRSKLFTITTFVFMVFILPVLIFINAITVGYELVPSLQSEFPNNTVPSWSSSPKLPQSLRRTVPLCEPKDIGRGDTLRLSPSLFEYKVLSSWRTNTDRVKPEDEGRVEYRGGSFTKCSVYKMLFDHNSAYDTQTITAAIMCPEFPVRVYMEARITVAWDISKDITGQYYGYDVGVQGVIDSDASPRDYRQAVFYTLDVISADSLAIVSQQHLATPVASFSLSANVTSQSNVTFDIGTIAYQNGTVTRLYGDLENGLAEAEIYRHSITNLMVIVHHAVELDLGNPGSGNIFINPAAINATLDPNITPVGIDPQNWMGGGNDSFIYGFLPSPYQTWAQMIRAGLPERIPFGNLTGRPLDSKLVTSYLCPVYRLKPISTLLANVFIGTMTMFLSVWATWMTLSAMVVKRMKGPCMVCACKNPRGDIVVHSCHCSHHEVQDVPCCRTGANLNKNSMVLPTEKE</sequence>
<protein>
    <recommendedName>
        <fullName evidence="4">Transmembrane protein</fullName>
    </recommendedName>
</protein>
<name>A0A8H2Y4J7_9AGAM</name>
<evidence type="ECO:0000313" key="2">
    <source>
        <dbReference type="EMBL" id="CAE6438037.1"/>
    </source>
</evidence>
<feature type="transmembrane region" description="Helical" evidence="1">
    <location>
        <begin position="391"/>
        <end position="413"/>
    </location>
</feature>
<organism evidence="2 3">
    <name type="scientific">Rhizoctonia solani</name>
    <dbReference type="NCBI Taxonomy" id="456999"/>
    <lineage>
        <taxon>Eukaryota</taxon>
        <taxon>Fungi</taxon>
        <taxon>Dikarya</taxon>
        <taxon>Basidiomycota</taxon>
        <taxon>Agaricomycotina</taxon>
        <taxon>Agaricomycetes</taxon>
        <taxon>Cantharellales</taxon>
        <taxon>Ceratobasidiaceae</taxon>
        <taxon>Rhizoctonia</taxon>
    </lineage>
</organism>
<keyword evidence="1" id="KW-0472">Membrane</keyword>
<keyword evidence="1" id="KW-0812">Transmembrane</keyword>
<dbReference type="Proteomes" id="UP000663861">
    <property type="component" value="Unassembled WGS sequence"/>
</dbReference>
<dbReference type="EMBL" id="CAJMWY010000542">
    <property type="protein sequence ID" value="CAE6438037.1"/>
    <property type="molecule type" value="Genomic_DNA"/>
</dbReference>
<proteinExistence type="predicted"/>
<reference evidence="2" key="1">
    <citation type="submission" date="2021-01" db="EMBL/GenBank/DDBJ databases">
        <authorList>
            <person name="Kaushik A."/>
        </authorList>
    </citation>
    <scope>NUCLEOTIDE SEQUENCE</scope>
    <source>
        <strain evidence="2">AG4-RS23</strain>
    </source>
</reference>
<dbReference type="AlphaFoldDB" id="A0A8H2Y4J7"/>
<gene>
    <name evidence="2" type="ORF">RDB_LOCUS35444</name>
</gene>
<evidence type="ECO:0008006" key="4">
    <source>
        <dbReference type="Google" id="ProtNLM"/>
    </source>
</evidence>
<comment type="caution">
    <text evidence="2">The sequence shown here is derived from an EMBL/GenBank/DDBJ whole genome shotgun (WGS) entry which is preliminary data.</text>
</comment>
<feature type="transmembrane region" description="Helical" evidence="1">
    <location>
        <begin position="20"/>
        <end position="45"/>
    </location>
</feature>
<evidence type="ECO:0000313" key="3">
    <source>
        <dbReference type="Proteomes" id="UP000663861"/>
    </source>
</evidence>
<keyword evidence="1" id="KW-1133">Transmembrane helix</keyword>
<accession>A0A8H2Y4J7</accession>